<dbReference type="GO" id="GO:0016887">
    <property type="term" value="F:ATP hydrolysis activity"/>
    <property type="evidence" value="ECO:0007669"/>
    <property type="project" value="InterPro"/>
</dbReference>
<reference evidence="9" key="1">
    <citation type="journal article" date="2020" name="Appl. Environ. Microbiol.">
        <title>Diazotrophic Anaeromyxobacter Isolates from Soils.</title>
        <authorList>
            <person name="Masuda Y."/>
            <person name="Yamanaka H."/>
            <person name="Xu Z.X."/>
            <person name="Shiratori Y."/>
            <person name="Aono T."/>
            <person name="Amachi S."/>
            <person name="Senoo K."/>
            <person name="Itoh H."/>
        </authorList>
    </citation>
    <scope>NUCLEOTIDE SEQUENCE [LARGE SCALE GENOMIC DNA]</scope>
    <source>
        <strain evidence="9">R267</strain>
    </source>
</reference>
<dbReference type="Gene3D" id="3.40.50.300">
    <property type="entry name" value="P-loop containing nucleotide triphosphate hydrolases"/>
    <property type="match status" value="2"/>
</dbReference>
<dbReference type="InterPro" id="IPR003395">
    <property type="entry name" value="RecF/RecN/SMC_N"/>
</dbReference>
<gene>
    <name evidence="6 8" type="primary">smc</name>
    <name evidence="8" type="ORF">AMYX_03470</name>
</gene>
<dbReference type="SUPFAM" id="SSF52540">
    <property type="entry name" value="P-loop containing nucleoside triphosphate hydrolases"/>
    <property type="match status" value="1"/>
</dbReference>
<dbReference type="AlphaFoldDB" id="A0A7I9VGT7"/>
<comment type="caution">
    <text evidence="8">The sequence shown here is derived from an EMBL/GenBank/DDBJ whole genome shotgun (WGS) entry which is preliminary data.</text>
</comment>
<dbReference type="Pfam" id="PF02463">
    <property type="entry name" value="SMC_N"/>
    <property type="match status" value="1"/>
</dbReference>
<dbReference type="InterPro" id="IPR011890">
    <property type="entry name" value="SMC_prok"/>
</dbReference>
<dbReference type="Pfam" id="PF06470">
    <property type="entry name" value="SMC_hinge"/>
    <property type="match status" value="1"/>
</dbReference>
<dbReference type="SMART" id="SM00968">
    <property type="entry name" value="SMC_hinge"/>
    <property type="match status" value="1"/>
</dbReference>
<dbReference type="PIRSF" id="PIRSF005719">
    <property type="entry name" value="SMC"/>
    <property type="match status" value="1"/>
</dbReference>
<evidence type="ECO:0000256" key="3">
    <source>
        <dbReference type="ARBA" id="ARBA00022840"/>
    </source>
</evidence>
<dbReference type="GO" id="GO:0005737">
    <property type="term" value="C:cytoplasm"/>
    <property type="evidence" value="ECO:0007669"/>
    <property type="project" value="UniProtKB-SubCell"/>
</dbReference>
<comment type="function">
    <text evidence="6">Required for chromosome condensation and partitioning.</text>
</comment>
<dbReference type="InterPro" id="IPR027417">
    <property type="entry name" value="P-loop_NTPase"/>
</dbReference>
<proteinExistence type="inferred from homology"/>
<comment type="subunit">
    <text evidence="6">Homodimer.</text>
</comment>
<dbReference type="InterPro" id="IPR036277">
    <property type="entry name" value="SMC_hinge_sf"/>
</dbReference>
<dbReference type="Gene3D" id="3.30.70.1620">
    <property type="match status" value="1"/>
</dbReference>
<dbReference type="GO" id="GO:0030261">
    <property type="term" value="P:chromosome condensation"/>
    <property type="evidence" value="ECO:0007669"/>
    <property type="project" value="InterPro"/>
</dbReference>
<dbReference type="InterPro" id="IPR010935">
    <property type="entry name" value="SMC_hinge"/>
</dbReference>
<evidence type="ECO:0000256" key="4">
    <source>
        <dbReference type="ARBA" id="ARBA00023054"/>
    </source>
</evidence>
<feature type="coiled-coil region" evidence="6">
    <location>
        <begin position="171"/>
        <end position="286"/>
    </location>
</feature>
<dbReference type="GO" id="GO:0007062">
    <property type="term" value="P:sister chromatid cohesion"/>
    <property type="evidence" value="ECO:0007669"/>
    <property type="project" value="InterPro"/>
</dbReference>
<keyword evidence="4 6" id="KW-0175">Coiled coil</keyword>
<evidence type="ECO:0000256" key="2">
    <source>
        <dbReference type="ARBA" id="ARBA00022741"/>
    </source>
</evidence>
<feature type="coiled-coil region" evidence="6">
    <location>
        <begin position="322"/>
        <end position="426"/>
    </location>
</feature>
<keyword evidence="1 6" id="KW-0963">Cytoplasm</keyword>
<evidence type="ECO:0000256" key="6">
    <source>
        <dbReference type="HAMAP-Rule" id="MF_01894"/>
    </source>
</evidence>
<dbReference type="GO" id="GO:0005694">
    <property type="term" value="C:chromosome"/>
    <property type="evidence" value="ECO:0007669"/>
    <property type="project" value="InterPro"/>
</dbReference>
<feature type="binding site" evidence="6">
    <location>
        <begin position="32"/>
        <end position="39"/>
    </location>
    <ligand>
        <name>ATP</name>
        <dbReference type="ChEBI" id="CHEBI:30616"/>
    </ligand>
</feature>
<evidence type="ECO:0000259" key="7">
    <source>
        <dbReference type="SMART" id="SM00968"/>
    </source>
</evidence>
<dbReference type="PANTHER" id="PTHR43977">
    <property type="entry name" value="STRUCTURAL MAINTENANCE OF CHROMOSOMES PROTEIN 3"/>
    <property type="match status" value="1"/>
</dbReference>
<sequence>MRIKRLDIVGFKSFMDRTVVAFADGVTGVVGPNGCGKSNVADSIRWVLGEQSARQLRGRSMEDVIFNGSESKPPLSMAEVLITFENDRPSELPAQYQGFGEITVGRRLFRTGESEYLINKVPARLLDVNDLFMGSGVGRTAYSIIEQGRIGQIVSARPEDRRSIIEEAAGITKYKKRREAAERKMEATQQNLMRVADLVQELGKQLESLNRQARKAEKYKTLKAQIRELELAQAASRFLEITALRRAAEEQKAVAEAEARELSARLAEVEAAIDAERTALGGLEARAQELGQREHELASQARVSQVSVEAAARELEGVGERTRAQAAEVESLKAQAEALAAERTGLEQQRDELGALGGADEARLSESEAKLRDLAREAAALQEQAEAARAEASAALGRAAGHRSQLQQLERQRADLAARLAKNRGEADDIARRSGQLDGARTQYVDKLGKTRQLKLRLEAERGAQEETLERTRSEFIQNEAKLITLREELGDKRARLTSLTEVMRNYEGYGRGVRSLMTRAGQGEAPKDHGIFGLVADVVSAPPEYETAVEAVLGERLQYVIVESHSQGVEAIDFLKSAAEGRASLIPLARLREADASPAEGLRDQDGFVAACLDVVRFDPAYEKVARFLLGDAVIVRDLPSALAAWQSAAQKRTLVTLDGEVLDPYGVVTGGPLEGEGHGALQRRREVQELEETVRHFEADFALAQERHRTLQARVLQLEAALKSLDKDGREKDLAVLEQEKDLARIGEELERNAQRVGQLEVERAALDEGVAALGLEEEEHRVQAATAEAEQSRAEERAREAAQGAERMKQAGDVLTAQLMNLKVKVAADAERKESLATALKRLEDARREVEDRRARLFAALSEANARAAELRGRIEGTHVDMDRLSAEHGQVKEALAAERAALEAAAAGLRARDAEVRAVRQRAEAVGQAAGEAALTAREQALALTHLEEQIHERCQVELKWEVQRFHMQRPPSDAERERLEELKAQAERMGAINLTAIEEYDELSKRHAFLSAQKGDLEASMADLKAAIVKINRASRERFRETFDLVNEKFQQVFPRLFNGGRAGLALTQDPDGGGVEGGVEIFAQPPGKKLQSVNLLSGGEKALTAVSLIFAIFLIKPTPFCLLDEVDAPLDEANVGRYNELVKEMSKASQFILITHNKRTMEMVDTIYGVTMEEPGVSKLVSVKLSQREQSAAA</sequence>
<dbReference type="NCBIfam" id="TIGR02168">
    <property type="entry name" value="SMC_prok_B"/>
    <property type="match status" value="1"/>
</dbReference>
<keyword evidence="2 6" id="KW-0547">Nucleotide-binding</keyword>
<dbReference type="Gene3D" id="1.20.1060.20">
    <property type="match status" value="1"/>
</dbReference>
<keyword evidence="9" id="KW-1185">Reference proteome</keyword>
<evidence type="ECO:0000256" key="5">
    <source>
        <dbReference type="ARBA" id="ARBA00023125"/>
    </source>
</evidence>
<comment type="domain">
    <text evidence="6">Contains large globular domains required for ATP hydrolysis at each terminus and a third globular domain forming a flexible hinge near the middle of the molecule. These domains are separated by coiled-coil structures.</text>
</comment>
<dbReference type="SUPFAM" id="SSF75553">
    <property type="entry name" value="Smc hinge domain"/>
    <property type="match status" value="1"/>
</dbReference>
<comment type="subcellular location">
    <subcellularLocation>
        <location evidence="6">Cytoplasm</location>
    </subcellularLocation>
</comment>
<dbReference type="EMBL" id="BJTG01000001">
    <property type="protein sequence ID" value="GEJ55606.1"/>
    <property type="molecule type" value="Genomic_DNA"/>
</dbReference>
<dbReference type="GO" id="GO:0005524">
    <property type="term" value="F:ATP binding"/>
    <property type="evidence" value="ECO:0007669"/>
    <property type="project" value="UniProtKB-UniRule"/>
</dbReference>
<name>A0A7I9VGT7_9BACT</name>
<keyword evidence="5 6" id="KW-0238">DNA-binding</keyword>
<dbReference type="CDD" id="cd03278">
    <property type="entry name" value="ABC_SMC_barmotin"/>
    <property type="match status" value="1"/>
</dbReference>
<dbReference type="RefSeq" id="WP_176062394.1">
    <property type="nucleotide sequence ID" value="NZ_BJTG01000001.1"/>
</dbReference>
<dbReference type="GO" id="GO:0003677">
    <property type="term" value="F:DNA binding"/>
    <property type="evidence" value="ECO:0007669"/>
    <property type="project" value="UniProtKB-UniRule"/>
</dbReference>
<dbReference type="GO" id="GO:0007059">
    <property type="term" value="P:chromosome segregation"/>
    <property type="evidence" value="ECO:0007669"/>
    <property type="project" value="UniProtKB-UniRule"/>
</dbReference>
<feature type="domain" description="SMC hinge" evidence="7">
    <location>
        <begin position="530"/>
        <end position="647"/>
    </location>
</feature>
<dbReference type="Proteomes" id="UP000503640">
    <property type="component" value="Unassembled WGS sequence"/>
</dbReference>
<feature type="coiled-coil region" evidence="6">
    <location>
        <begin position="682"/>
        <end position="730"/>
    </location>
</feature>
<keyword evidence="3 6" id="KW-0067">ATP-binding</keyword>
<comment type="similarity">
    <text evidence="6">Belongs to the SMC family.</text>
</comment>
<protein>
    <recommendedName>
        <fullName evidence="6">Chromosome partition protein Smc</fullName>
    </recommendedName>
</protein>
<organism evidence="8 9">
    <name type="scientific">Anaeromyxobacter diazotrophicus</name>
    <dbReference type="NCBI Taxonomy" id="2590199"/>
    <lineage>
        <taxon>Bacteria</taxon>
        <taxon>Pseudomonadati</taxon>
        <taxon>Myxococcota</taxon>
        <taxon>Myxococcia</taxon>
        <taxon>Myxococcales</taxon>
        <taxon>Cystobacterineae</taxon>
        <taxon>Anaeromyxobacteraceae</taxon>
        <taxon>Anaeromyxobacter</taxon>
    </lineage>
</organism>
<accession>A0A7I9VGT7</accession>
<feature type="coiled-coil region" evidence="6">
    <location>
        <begin position="836"/>
        <end position="870"/>
    </location>
</feature>
<dbReference type="HAMAP" id="MF_01894">
    <property type="entry name" value="Smc_prok"/>
    <property type="match status" value="1"/>
</dbReference>
<dbReference type="GO" id="GO:0006260">
    <property type="term" value="P:DNA replication"/>
    <property type="evidence" value="ECO:0007669"/>
    <property type="project" value="UniProtKB-UniRule"/>
</dbReference>
<dbReference type="InterPro" id="IPR024704">
    <property type="entry name" value="SMC"/>
</dbReference>
<evidence type="ECO:0000313" key="8">
    <source>
        <dbReference type="EMBL" id="GEJ55606.1"/>
    </source>
</evidence>
<evidence type="ECO:0000313" key="9">
    <source>
        <dbReference type="Proteomes" id="UP000503640"/>
    </source>
</evidence>
<evidence type="ECO:0000256" key="1">
    <source>
        <dbReference type="ARBA" id="ARBA00022490"/>
    </source>
</evidence>